<feature type="compositionally biased region" description="Basic and acidic residues" evidence="7">
    <location>
        <begin position="74"/>
        <end position="83"/>
    </location>
</feature>
<evidence type="ECO:0000256" key="3">
    <source>
        <dbReference type="ARBA" id="ARBA00023015"/>
    </source>
</evidence>
<comment type="similarity">
    <text evidence="2">Belongs to the transcriptional coactivator PC4 family.</text>
</comment>
<evidence type="ECO:0000313" key="9">
    <source>
        <dbReference type="EMBL" id="KAI7839951.1"/>
    </source>
</evidence>
<dbReference type="GO" id="GO:0005634">
    <property type="term" value="C:nucleus"/>
    <property type="evidence" value="ECO:0007669"/>
    <property type="project" value="UniProtKB-SubCell"/>
</dbReference>
<evidence type="ECO:0000256" key="7">
    <source>
        <dbReference type="SAM" id="MobiDB-lite"/>
    </source>
</evidence>
<feature type="compositionally biased region" description="Acidic residues" evidence="7">
    <location>
        <begin position="59"/>
        <end position="72"/>
    </location>
</feature>
<name>A0AAD5DN04_9CHLO</name>
<protein>
    <recommendedName>
        <fullName evidence="8">DEK-C domain-containing protein</fullName>
    </recommendedName>
</protein>
<dbReference type="Gene3D" id="2.30.31.10">
    <property type="entry name" value="Transcriptional Coactivator Pc4, Chain A"/>
    <property type="match status" value="4"/>
</dbReference>
<dbReference type="InterPro" id="IPR045125">
    <property type="entry name" value="Sub1/Tcp4-like"/>
</dbReference>
<reference evidence="9" key="1">
    <citation type="submission" date="2020-11" db="EMBL/GenBank/DDBJ databases">
        <title>Chlorella ohadii genome sequencing and assembly.</title>
        <authorList>
            <person name="Murik O."/>
            <person name="Treves H."/>
            <person name="Kedem I."/>
            <person name="Shotland Y."/>
            <person name="Kaplan A."/>
        </authorList>
    </citation>
    <scope>NUCLEOTIDE SEQUENCE</scope>
    <source>
        <strain evidence="9">1</strain>
    </source>
</reference>
<dbReference type="GO" id="GO:0060261">
    <property type="term" value="P:positive regulation of transcription initiation by RNA polymerase II"/>
    <property type="evidence" value="ECO:0007669"/>
    <property type="project" value="InterPro"/>
</dbReference>
<feature type="region of interest" description="Disordered" evidence="7">
    <location>
        <begin position="58"/>
        <end position="91"/>
    </location>
</feature>
<dbReference type="SUPFAM" id="SSF54447">
    <property type="entry name" value="ssDNA-binding transcriptional regulator domain"/>
    <property type="match status" value="4"/>
</dbReference>
<dbReference type="InterPro" id="IPR014876">
    <property type="entry name" value="DEK_C"/>
</dbReference>
<keyword evidence="5" id="KW-0804">Transcription</keyword>
<accession>A0AAD5DN04</accession>
<proteinExistence type="inferred from homology"/>
<keyword evidence="10" id="KW-1185">Reference proteome</keyword>
<comment type="caution">
    <text evidence="9">The sequence shown here is derived from an EMBL/GenBank/DDBJ whole genome shotgun (WGS) entry which is preliminary data.</text>
</comment>
<dbReference type="InterPro" id="IPR003173">
    <property type="entry name" value="PC4_C"/>
</dbReference>
<dbReference type="Proteomes" id="UP001205105">
    <property type="component" value="Unassembled WGS sequence"/>
</dbReference>
<evidence type="ECO:0000313" key="10">
    <source>
        <dbReference type="Proteomes" id="UP001205105"/>
    </source>
</evidence>
<comment type="subcellular location">
    <subcellularLocation>
        <location evidence="1">Nucleus</location>
    </subcellularLocation>
</comment>
<keyword evidence="6" id="KW-0539">Nucleus</keyword>
<dbReference type="Pfam" id="PF08766">
    <property type="entry name" value="DEK_C"/>
    <property type="match status" value="1"/>
</dbReference>
<dbReference type="InterPro" id="IPR009044">
    <property type="entry name" value="ssDNA-bd_transcriptional_reg"/>
</dbReference>
<dbReference type="EMBL" id="JADXDR010000089">
    <property type="protein sequence ID" value="KAI7839951.1"/>
    <property type="molecule type" value="Genomic_DNA"/>
</dbReference>
<dbReference type="AlphaFoldDB" id="A0AAD5DN04"/>
<evidence type="ECO:0000256" key="6">
    <source>
        <dbReference type="ARBA" id="ARBA00023242"/>
    </source>
</evidence>
<dbReference type="PROSITE" id="PS51998">
    <property type="entry name" value="DEK_C"/>
    <property type="match status" value="1"/>
</dbReference>
<evidence type="ECO:0000256" key="4">
    <source>
        <dbReference type="ARBA" id="ARBA00023125"/>
    </source>
</evidence>
<organism evidence="9 10">
    <name type="scientific">Chlorella ohadii</name>
    <dbReference type="NCBI Taxonomy" id="2649997"/>
    <lineage>
        <taxon>Eukaryota</taxon>
        <taxon>Viridiplantae</taxon>
        <taxon>Chlorophyta</taxon>
        <taxon>core chlorophytes</taxon>
        <taxon>Trebouxiophyceae</taxon>
        <taxon>Chlorellales</taxon>
        <taxon>Chlorellaceae</taxon>
        <taxon>Chlorella clade</taxon>
        <taxon>Chlorella</taxon>
    </lineage>
</organism>
<sequence length="398" mass="42384">MTADARIVQQRLRTLLRTVDFETETQRTITAKLEQELGVPLSAHKPLIKAEIDQFLSEQQDEEDDADDDFEPEPAPKKARQERGAAPTAPAGDCVVPLSAKRFASVRTFGGRLMADVREFYEKEGQLQPGSKGVALQAAGWAALTAAMPQLSAGLEARDESVWVDLGGNKRASVSGYKGRFSLDLREFWEKDGEMLPGKKGIALTPDEWDKLCAAAPQLSQRLQAGGSQAGGSAAAAAAAGAGPSSKAGGAAGAAASAPAVAAAAGGVELSSARRADVSTYKGTTYVNIREYYEKDGQKLPGKKGISLPRDQFDALRRGAADLDAALRGRDTSFEVQLSNKRRASVSCFKNKYMVNIREYYEKDGQQLPGQKGISLPEEQWARLLGGLPGLAAALEAA</sequence>
<keyword evidence="3" id="KW-0805">Transcription regulation</keyword>
<keyword evidence="4" id="KW-0238">DNA-binding</keyword>
<dbReference type="GO" id="GO:0003677">
    <property type="term" value="F:DNA binding"/>
    <property type="evidence" value="ECO:0007669"/>
    <property type="project" value="UniProtKB-KW"/>
</dbReference>
<dbReference type="PANTHER" id="PTHR13215">
    <property type="entry name" value="RNA POLYMERASE II TRANSCRIPTIONAL COACTIVATOR"/>
    <property type="match status" value="1"/>
</dbReference>
<dbReference type="GO" id="GO:0003713">
    <property type="term" value="F:transcription coactivator activity"/>
    <property type="evidence" value="ECO:0007669"/>
    <property type="project" value="InterPro"/>
</dbReference>
<evidence type="ECO:0000259" key="8">
    <source>
        <dbReference type="PROSITE" id="PS51998"/>
    </source>
</evidence>
<feature type="domain" description="DEK-C" evidence="8">
    <location>
        <begin position="2"/>
        <end position="57"/>
    </location>
</feature>
<dbReference type="Pfam" id="PF02229">
    <property type="entry name" value="PC4"/>
    <property type="match status" value="4"/>
</dbReference>
<evidence type="ECO:0000256" key="5">
    <source>
        <dbReference type="ARBA" id="ARBA00023163"/>
    </source>
</evidence>
<dbReference type="SUPFAM" id="SSF109715">
    <property type="entry name" value="DEK C-terminal domain"/>
    <property type="match status" value="1"/>
</dbReference>
<gene>
    <name evidence="9" type="ORF">COHA_006345</name>
</gene>
<evidence type="ECO:0000256" key="2">
    <source>
        <dbReference type="ARBA" id="ARBA00009001"/>
    </source>
</evidence>
<evidence type="ECO:0000256" key="1">
    <source>
        <dbReference type="ARBA" id="ARBA00004123"/>
    </source>
</evidence>